<accession>A0A3B1DGV8</accession>
<dbReference type="GO" id="GO:0051745">
    <property type="term" value="F:4-hydroxy-3-methylbut-2-enyl diphosphate reductase activity"/>
    <property type="evidence" value="ECO:0007669"/>
    <property type="project" value="UniProtKB-EC"/>
</dbReference>
<dbReference type="Gene3D" id="3.40.50.11270">
    <property type="match status" value="1"/>
</dbReference>
<dbReference type="HAMAP" id="MF_00191">
    <property type="entry name" value="IspH"/>
    <property type="match status" value="1"/>
</dbReference>
<dbReference type="PANTHER" id="PTHR30426:SF0">
    <property type="entry name" value="4-HYDROXY-3-METHYLBUT-2-ENYL DIPHOSPHATE REDUCTASE"/>
    <property type="match status" value="1"/>
</dbReference>
<proteinExistence type="inferred from homology"/>
<dbReference type="AlphaFoldDB" id="A0A3B1DGV8"/>
<dbReference type="PANTHER" id="PTHR30426">
    <property type="entry name" value="4-HYDROXY-3-METHYLBUT-2-ENYL DIPHOSPHATE REDUCTASE"/>
    <property type="match status" value="1"/>
</dbReference>
<evidence type="ECO:0000256" key="2">
    <source>
        <dbReference type="ARBA" id="ARBA00022485"/>
    </source>
</evidence>
<dbReference type="Gene3D" id="3.40.1010.20">
    <property type="entry name" value="4-hydroxy-3-methylbut-2-enyl diphosphate reductase, catalytic domain"/>
    <property type="match status" value="2"/>
</dbReference>
<evidence type="ECO:0000313" key="6">
    <source>
        <dbReference type="EMBL" id="VAX36023.1"/>
    </source>
</evidence>
<dbReference type="Pfam" id="PF02401">
    <property type="entry name" value="LYTB"/>
    <property type="match status" value="1"/>
</dbReference>
<dbReference type="EMBL" id="UOGJ01000078">
    <property type="protein sequence ID" value="VAX36023.1"/>
    <property type="molecule type" value="Genomic_DNA"/>
</dbReference>
<organism evidence="6">
    <name type="scientific">hydrothermal vent metagenome</name>
    <dbReference type="NCBI Taxonomy" id="652676"/>
    <lineage>
        <taxon>unclassified sequences</taxon>
        <taxon>metagenomes</taxon>
        <taxon>ecological metagenomes</taxon>
    </lineage>
</organism>
<keyword evidence="6" id="KW-0560">Oxidoreductase</keyword>
<dbReference type="EC" id="1.17.7.4" evidence="6"/>
<dbReference type="GO" id="GO:0046872">
    <property type="term" value="F:metal ion binding"/>
    <property type="evidence" value="ECO:0007669"/>
    <property type="project" value="UniProtKB-KW"/>
</dbReference>
<keyword evidence="3" id="KW-0479">Metal-binding</keyword>
<dbReference type="GO" id="GO:0051539">
    <property type="term" value="F:4 iron, 4 sulfur cluster binding"/>
    <property type="evidence" value="ECO:0007669"/>
    <property type="project" value="UniProtKB-KW"/>
</dbReference>
<keyword evidence="4" id="KW-0408">Iron</keyword>
<sequence>MDIYLAKTQGFCAGVSFAVDIVRLALEKYEAPLYVYHEIVHNTYVVDGFRKQGVIFVEDVKEVPEGERVIFSAHGVPPSVIGKAKERQLEFIDATCPLVTKVHNEALKFSEKKYETILIGHKGHQELIGTEGYVNPELLHIIENENDIENLNISSEAEVSYLTQTTLSVDDTDVMIQKLKDKFPKLIAPPRSDLCFATQNRQDAVKDLAKICDMIIICGSPNSSNSNRLRETGEKIGIPSYIIDTAEELDMSFLNGKLKVGISSGASVPRLIVDELIERIQKNYPDSNVHTFDNPEKNIVFALPKI</sequence>
<gene>
    <name evidence="6" type="ORF">MNBD_UNCLBAC01-2174</name>
</gene>
<keyword evidence="5" id="KW-0411">Iron-sulfur</keyword>
<comment type="cofactor">
    <cofactor evidence="1">
        <name>[4Fe-4S] cluster</name>
        <dbReference type="ChEBI" id="CHEBI:49883"/>
    </cofactor>
</comment>
<name>A0A3B1DGV8_9ZZZZ</name>
<evidence type="ECO:0000256" key="5">
    <source>
        <dbReference type="ARBA" id="ARBA00023014"/>
    </source>
</evidence>
<evidence type="ECO:0000256" key="3">
    <source>
        <dbReference type="ARBA" id="ARBA00022723"/>
    </source>
</evidence>
<dbReference type="GO" id="GO:0050992">
    <property type="term" value="P:dimethylallyl diphosphate biosynthetic process"/>
    <property type="evidence" value="ECO:0007669"/>
    <property type="project" value="InterPro"/>
</dbReference>
<evidence type="ECO:0000256" key="4">
    <source>
        <dbReference type="ARBA" id="ARBA00023004"/>
    </source>
</evidence>
<dbReference type="InterPro" id="IPR003451">
    <property type="entry name" value="LytB/IspH"/>
</dbReference>
<dbReference type="GO" id="GO:0019288">
    <property type="term" value="P:isopentenyl diphosphate biosynthetic process, methylerythritol 4-phosphate pathway"/>
    <property type="evidence" value="ECO:0007669"/>
    <property type="project" value="InterPro"/>
</dbReference>
<dbReference type="CDD" id="cd13944">
    <property type="entry name" value="lytB_ispH"/>
    <property type="match status" value="1"/>
</dbReference>
<reference evidence="6" key="1">
    <citation type="submission" date="2018-06" db="EMBL/GenBank/DDBJ databases">
        <authorList>
            <person name="Zhirakovskaya E."/>
        </authorList>
    </citation>
    <scope>NUCLEOTIDE SEQUENCE</scope>
</reference>
<dbReference type="NCBIfam" id="TIGR00216">
    <property type="entry name" value="ispH_lytB"/>
    <property type="match status" value="1"/>
</dbReference>
<evidence type="ECO:0000256" key="1">
    <source>
        <dbReference type="ARBA" id="ARBA00001966"/>
    </source>
</evidence>
<keyword evidence="2" id="KW-0004">4Fe-4S</keyword>
<protein>
    <submittedName>
        <fullName evidence="6">4-hydroxy-3-methylbut-2-enyl diphosphate reductase</fullName>
        <ecNumber evidence="6">1.17.7.4</ecNumber>
    </submittedName>
</protein>